<gene>
    <name evidence="1" type="ORF">Amon02_000695100</name>
</gene>
<organism evidence="1 2">
    <name type="scientific">Ambrosiozyma monospora</name>
    <name type="common">Yeast</name>
    <name type="synonym">Endomycopsis monosporus</name>
    <dbReference type="NCBI Taxonomy" id="43982"/>
    <lineage>
        <taxon>Eukaryota</taxon>
        <taxon>Fungi</taxon>
        <taxon>Dikarya</taxon>
        <taxon>Ascomycota</taxon>
        <taxon>Saccharomycotina</taxon>
        <taxon>Pichiomycetes</taxon>
        <taxon>Pichiales</taxon>
        <taxon>Pichiaceae</taxon>
        <taxon>Ambrosiozyma</taxon>
    </lineage>
</organism>
<keyword evidence="2" id="KW-1185">Reference proteome</keyword>
<name>A0ACB5TA92_AMBMO</name>
<reference evidence="1" key="1">
    <citation type="submission" date="2023-04" db="EMBL/GenBank/DDBJ databases">
        <title>Ambrosiozyma monospora NBRC 10751.</title>
        <authorList>
            <person name="Ichikawa N."/>
            <person name="Sato H."/>
            <person name="Tonouchi N."/>
        </authorList>
    </citation>
    <scope>NUCLEOTIDE SEQUENCE</scope>
    <source>
        <strain evidence="1">NBRC 10751</strain>
    </source>
</reference>
<comment type="caution">
    <text evidence="1">The sequence shown here is derived from an EMBL/GenBank/DDBJ whole genome shotgun (WGS) entry which is preliminary data.</text>
</comment>
<proteinExistence type="predicted"/>
<evidence type="ECO:0000313" key="1">
    <source>
        <dbReference type="EMBL" id="GME84592.1"/>
    </source>
</evidence>
<dbReference type="Proteomes" id="UP001165064">
    <property type="component" value="Unassembled WGS sequence"/>
</dbReference>
<protein>
    <submittedName>
        <fullName evidence="1">Unnamed protein product</fullName>
    </submittedName>
</protein>
<evidence type="ECO:0000313" key="2">
    <source>
        <dbReference type="Proteomes" id="UP001165064"/>
    </source>
</evidence>
<sequence length="119" mass="13216">MSSFKIENIYEIAGRQAIVTGGGSGIGQMICKGFAANNVDVAIVDLFQDRLDETAKLCEEIKLETGSKSKITTLCYDLGNEVSNKALVNHWRNYTRPLTQLDGKISEMFLMLMFLECIS</sequence>
<dbReference type="EMBL" id="BSXS01005606">
    <property type="protein sequence ID" value="GME84592.1"/>
    <property type="molecule type" value="Genomic_DNA"/>
</dbReference>
<accession>A0ACB5TA92</accession>